<keyword evidence="11" id="KW-1185">Reference proteome</keyword>
<feature type="coiled-coil region" evidence="7">
    <location>
        <begin position="303"/>
        <end position="345"/>
    </location>
</feature>
<feature type="transmembrane region" description="Helical" evidence="8">
    <location>
        <begin position="461"/>
        <end position="483"/>
    </location>
</feature>
<evidence type="ECO:0000256" key="5">
    <source>
        <dbReference type="ARBA" id="ARBA00022963"/>
    </source>
</evidence>
<dbReference type="InterPro" id="IPR001736">
    <property type="entry name" value="PLipase_D/transphosphatidylase"/>
</dbReference>
<dbReference type="PANTHER" id="PTHR43856:SF1">
    <property type="entry name" value="MITOCHONDRIAL CARDIOLIPIN HYDROLASE"/>
    <property type="match status" value="1"/>
</dbReference>
<proteinExistence type="inferred from homology"/>
<feature type="transmembrane region" description="Helical" evidence="8">
    <location>
        <begin position="355"/>
        <end position="382"/>
    </location>
</feature>
<keyword evidence="5" id="KW-0442">Lipid degradation</keyword>
<dbReference type="EC" id="3.1.4.4" evidence="3"/>
<dbReference type="GO" id="GO:0006793">
    <property type="term" value="P:phosphorus metabolic process"/>
    <property type="evidence" value="ECO:0007669"/>
    <property type="project" value="UniProtKB-ARBA"/>
</dbReference>
<evidence type="ECO:0000256" key="6">
    <source>
        <dbReference type="ARBA" id="ARBA00023098"/>
    </source>
</evidence>
<dbReference type="GO" id="GO:0004630">
    <property type="term" value="F:phospholipase D activity"/>
    <property type="evidence" value="ECO:0007669"/>
    <property type="project" value="UniProtKB-EC"/>
</dbReference>
<dbReference type="Proteomes" id="UP000286246">
    <property type="component" value="Unassembled WGS sequence"/>
</dbReference>
<protein>
    <recommendedName>
        <fullName evidence="3">phospholipase D</fullName>
        <ecNumber evidence="3">3.1.4.4</ecNumber>
    </recommendedName>
</protein>
<dbReference type="PANTHER" id="PTHR43856">
    <property type="entry name" value="CARDIOLIPIN HYDROLASE"/>
    <property type="match status" value="1"/>
</dbReference>
<keyword evidence="4" id="KW-0378">Hydrolase</keyword>
<evidence type="ECO:0000256" key="8">
    <source>
        <dbReference type="SAM" id="Phobius"/>
    </source>
</evidence>
<dbReference type="EMBL" id="RAPY01000002">
    <property type="protein sequence ID" value="RKE52762.1"/>
    <property type="molecule type" value="Genomic_DNA"/>
</dbReference>
<dbReference type="OrthoDB" id="9762009at2"/>
<reference evidence="10 11" key="1">
    <citation type="submission" date="2018-09" db="EMBL/GenBank/DDBJ databases">
        <title>Genomic Encyclopedia of Type Strains, Phase III (KMG-III): the genomes of soil and plant-associated and newly described type strains.</title>
        <authorList>
            <person name="Whitman W."/>
        </authorList>
    </citation>
    <scope>NUCLEOTIDE SEQUENCE [LARGE SCALE GENOMIC DNA]</scope>
    <source>
        <strain evidence="10 11">CECT 7938</strain>
    </source>
</reference>
<feature type="transmembrane region" description="Helical" evidence="8">
    <location>
        <begin position="421"/>
        <end position="440"/>
    </location>
</feature>
<dbReference type="AlphaFoldDB" id="A0A420B7Y4"/>
<keyword evidence="6" id="KW-0443">Lipid metabolism</keyword>
<gene>
    <name evidence="10" type="ORF">DFQ12_3008</name>
</gene>
<dbReference type="Gene3D" id="3.30.870.10">
    <property type="entry name" value="Endonuclease Chain A"/>
    <property type="match status" value="1"/>
</dbReference>
<comment type="similarity">
    <text evidence="2">Belongs to the phospholipase D family.</text>
</comment>
<dbReference type="GO" id="GO:0016891">
    <property type="term" value="F:RNA endonuclease activity producing 5'-phosphomonoesters, hydrolytic mechanism"/>
    <property type="evidence" value="ECO:0007669"/>
    <property type="project" value="TreeGrafter"/>
</dbReference>
<dbReference type="SUPFAM" id="SSF56024">
    <property type="entry name" value="Phospholipase D/nuclease"/>
    <property type="match status" value="1"/>
</dbReference>
<dbReference type="GO" id="GO:0016042">
    <property type="term" value="P:lipid catabolic process"/>
    <property type="evidence" value="ECO:0007669"/>
    <property type="project" value="UniProtKB-KW"/>
</dbReference>
<dbReference type="RefSeq" id="WP_120259771.1">
    <property type="nucleotide sequence ID" value="NZ_RAPY01000002.1"/>
</dbReference>
<evidence type="ECO:0000313" key="11">
    <source>
        <dbReference type="Proteomes" id="UP000286246"/>
    </source>
</evidence>
<accession>A0A420B7Y4</accession>
<dbReference type="InterPro" id="IPR051406">
    <property type="entry name" value="PLD_domain"/>
</dbReference>
<feature type="domain" description="PLD phosphodiesterase" evidence="9">
    <location>
        <begin position="90"/>
        <end position="117"/>
    </location>
</feature>
<dbReference type="Pfam" id="PF13091">
    <property type="entry name" value="PLDc_2"/>
    <property type="match status" value="1"/>
</dbReference>
<organism evidence="10 11">
    <name type="scientific">Sphingobacterium detergens</name>
    <dbReference type="NCBI Taxonomy" id="1145106"/>
    <lineage>
        <taxon>Bacteria</taxon>
        <taxon>Pseudomonadati</taxon>
        <taxon>Bacteroidota</taxon>
        <taxon>Sphingobacteriia</taxon>
        <taxon>Sphingobacteriales</taxon>
        <taxon>Sphingobacteriaceae</taxon>
        <taxon>Sphingobacterium</taxon>
    </lineage>
</organism>
<name>A0A420B7Y4_SPHD1</name>
<evidence type="ECO:0000256" key="7">
    <source>
        <dbReference type="SAM" id="Coils"/>
    </source>
</evidence>
<comment type="catalytic activity">
    <reaction evidence="1">
        <text>a 1,2-diacyl-sn-glycero-3-phosphocholine + H2O = a 1,2-diacyl-sn-glycero-3-phosphate + choline + H(+)</text>
        <dbReference type="Rhea" id="RHEA:14445"/>
        <dbReference type="ChEBI" id="CHEBI:15354"/>
        <dbReference type="ChEBI" id="CHEBI:15377"/>
        <dbReference type="ChEBI" id="CHEBI:15378"/>
        <dbReference type="ChEBI" id="CHEBI:57643"/>
        <dbReference type="ChEBI" id="CHEBI:58608"/>
        <dbReference type="EC" id="3.1.4.4"/>
    </reaction>
</comment>
<evidence type="ECO:0000256" key="2">
    <source>
        <dbReference type="ARBA" id="ARBA00008664"/>
    </source>
</evidence>
<dbReference type="PROSITE" id="PS50035">
    <property type="entry name" value="PLD"/>
    <property type="match status" value="1"/>
</dbReference>
<keyword evidence="8" id="KW-0812">Transmembrane</keyword>
<feature type="coiled-coil region" evidence="7">
    <location>
        <begin position="555"/>
        <end position="582"/>
    </location>
</feature>
<keyword evidence="8" id="KW-0472">Membrane</keyword>
<evidence type="ECO:0000256" key="4">
    <source>
        <dbReference type="ARBA" id="ARBA00022801"/>
    </source>
</evidence>
<evidence type="ECO:0000313" key="10">
    <source>
        <dbReference type="EMBL" id="RKE52762.1"/>
    </source>
</evidence>
<keyword evidence="7" id="KW-0175">Coiled coil</keyword>
<evidence type="ECO:0000256" key="1">
    <source>
        <dbReference type="ARBA" id="ARBA00000798"/>
    </source>
</evidence>
<evidence type="ECO:0000259" key="9">
    <source>
        <dbReference type="PROSITE" id="PS50035"/>
    </source>
</evidence>
<comment type="caution">
    <text evidence="10">The sequence shown here is derived from an EMBL/GenBank/DDBJ whole genome shotgun (WGS) entry which is preliminary data.</text>
</comment>
<evidence type="ECO:0000256" key="3">
    <source>
        <dbReference type="ARBA" id="ARBA00012027"/>
    </source>
</evidence>
<feature type="transmembrane region" description="Helical" evidence="8">
    <location>
        <begin position="514"/>
        <end position="532"/>
    </location>
</feature>
<dbReference type="InterPro" id="IPR025202">
    <property type="entry name" value="PLD-like_dom"/>
</dbReference>
<sequence>MNTDQLIQDTLSDSRVIYERVRQELSKARAEVLIAMAWFTDNELFATVQGCLDRHVKVSIIISDQPDNEKLDFSLLEKQGAEVTKVKNVGWGIMNQKFCVIDQAVAITGSYNWSNNSKSNNHVSVIVTNYPKTITELTDTFHGIRTRAIRINNGETLDDIIASEKIETPMQIKLESHSSRYAVSSGGELNFQQQSLKEFKDVLDNIIASEVGAFDKDLVKQSGYNRAKENNGDHQILHQAMDSLYSNFINEIEVIAEKKDRLKVRIDEQQKVSSTNMEFKTEQEIEKIKTNTTFDQQNFDSDINTLNAKIEEKRLQINSNNNTKIPFIESKIIGLKQKIKELEVEFIKPSVNKPIMFILAGTTLLLALYIFVFYSSVAYIFIFSKEEINEMMLLGSANTQSPEVFNPHAISKIGQKGMGGILFLFLFVAIPLALGMYKVFKDLFEVSEKQEVQQRGIIQKIKMAFVNHLGIILILVVDIFIAYKVSKNINDIELLTNKTDQRLSLSNVLGDSNFWLVFILGALGVFLFGFFFEKLMGQVNERNLSFQQQKTKHIVESHQKEISEYQDQINKIQLENDTIQAELFTLQVSKDEKIGQIQQLPIQQNERVGTLQHQLLTFKERISNIGQIYKSQIDNDKLPISKAEMENRVNIYMEGWSKYLYEVYAILKAETKTREAVGECEAWLSNLGLQSDIKHELLEDIAAFN</sequence>
<keyword evidence="8" id="KW-1133">Transmembrane helix</keyword>